<protein>
    <submittedName>
        <fullName evidence="2">Uncharacterized protein</fullName>
    </submittedName>
</protein>
<reference evidence="2 3" key="1">
    <citation type="submission" date="2023-02" db="EMBL/GenBank/DDBJ databases">
        <title>Streptomyces sp. SCA4-21 with antifungal activity against Fusarium oxysporum f. sp. cubense, Streptomyces sp. SCA2-17 with antifungal activity against Fusarium oxysporum f. sp. cubense.</title>
        <authorList>
            <person name="Qi D."/>
        </authorList>
    </citation>
    <scope>NUCLEOTIDE SEQUENCE [LARGE SCALE GENOMIC DNA]</scope>
    <source>
        <strain evidence="2 3">SCA4-21</strain>
    </source>
</reference>
<dbReference type="EMBL" id="CP117522">
    <property type="protein sequence ID" value="WNE95480.1"/>
    <property type="molecule type" value="Genomic_DNA"/>
</dbReference>
<evidence type="ECO:0000313" key="2">
    <source>
        <dbReference type="EMBL" id="WNE95480.1"/>
    </source>
</evidence>
<dbReference type="RefSeq" id="WP_311034822.1">
    <property type="nucleotide sequence ID" value="NZ_CP117522.1"/>
</dbReference>
<gene>
    <name evidence="2" type="ORF">PS467_09045</name>
</gene>
<name>A0ABY9USE9_9ACTN</name>
<feature type="region of interest" description="Disordered" evidence="1">
    <location>
        <begin position="1"/>
        <end position="66"/>
    </location>
</feature>
<dbReference type="Proteomes" id="UP001305606">
    <property type="component" value="Chromosome"/>
</dbReference>
<sequence length="98" mass="9878">MPRGSRPCEERHIEGDTGPGKHLGVAGFPERVAHHMGAGEDGPVADEESGTGRVAVPVPEADRPGGEDGVGVLVFAAPGSGRSSAGFVLVVHGASSER</sequence>
<keyword evidence="3" id="KW-1185">Reference proteome</keyword>
<evidence type="ECO:0000313" key="3">
    <source>
        <dbReference type="Proteomes" id="UP001305606"/>
    </source>
</evidence>
<proteinExistence type="predicted"/>
<organism evidence="2 3">
    <name type="scientific">Streptomyces luomodiensis</name>
    <dbReference type="NCBI Taxonomy" id="3026192"/>
    <lineage>
        <taxon>Bacteria</taxon>
        <taxon>Bacillati</taxon>
        <taxon>Actinomycetota</taxon>
        <taxon>Actinomycetes</taxon>
        <taxon>Kitasatosporales</taxon>
        <taxon>Streptomycetaceae</taxon>
        <taxon>Streptomyces</taxon>
    </lineage>
</organism>
<evidence type="ECO:0000256" key="1">
    <source>
        <dbReference type="SAM" id="MobiDB-lite"/>
    </source>
</evidence>
<feature type="compositionally biased region" description="Basic and acidic residues" evidence="1">
    <location>
        <begin position="1"/>
        <end position="15"/>
    </location>
</feature>
<accession>A0ABY9USE9</accession>